<evidence type="ECO:0000313" key="4">
    <source>
        <dbReference type="Proteomes" id="UP000215590"/>
    </source>
</evidence>
<evidence type="ECO:0000256" key="1">
    <source>
        <dbReference type="SAM" id="MobiDB-lite"/>
    </source>
</evidence>
<feature type="compositionally biased region" description="Polar residues" evidence="1">
    <location>
        <begin position="336"/>
        <end position="357"/>
    </location>
</feature>
<name>A0A256FF70_9HYPH</name>
<feature type="region of interest" description="Disordered" evidence="1">
    <location>
        <begin position="159"/>
        <end position="178"/>
    </location>
</feature>
<dbReference type="AlphaFoldDB" id="A0A256FF70"/>
<feature type="chain" id="PRO_5012084289" evidence="2">
    <location>
        <begin position="22"/>
        <end position="463"/>
    </location>
</feature>
<gene>
    <name evidence="3" type="ORF">CEV31_3552</name>
</gene>
<evidence type="ECO:0000256" key="2">
    <source>
        <dbReference type="SAM" id="SignalP"/>
    </source>
</evidence>
<feature type="region of interest" description="Disordered" evidence="1">
    <location>
        <begin position="326"/>
        <end position="368"/>
    </location>
</feature>
<feature type="signal peptide" evidence="2">
    <location>
        <begin position="1"/>
        <end position="21"/>
    </location>
</feature>
<proteinExistence type="predicted"/>
<keyword evidence="2" id="KW-0732">Signal</keyword>
<comment type="caution">
    <text evidence="3">The sequence shown here is derived from an EMBL/GenBank/DDBJ whole genome shotgun (WGS) entry which is preliminary data.</text>
</comment>
<dbReference type="RefSeq" id="WP_143850981.1">
    <property type="nucleotide sequence ID" value="NZ_JBHEEK010000018.1"/>
</dbReference>
<dbReference type="EMBL" id="NNRJ01000054">
    <property type="protein sequence ID" value="OYR13071.1"/>
    <property type="molecule type" value="Genomic_DNA"/>
</dbReference>
<dbReference type="OrthoDB" id="7433579at2"/>
<organism evidence="3 4">
    <name type="scientific">Brucella thiophenivorans</name>
    <dbReference type="NCBI Taxonomy" id="571255"/>
    <lineage>
        <taxon>Bacteria</taxon>
        <taxon>Pseudomonadati</taxon>
        <taxon>Pseudomonadota</taxon>
        <taxon>Alphaproteobacteria</taxon>
        <taxon>Hyphomicrobiales</taxon>
        <taxon>Brucellaceae</taxon>
        <taxon>Brucella/Ochrobactrum group</taxon>
        <taxon>Brucella</taxon>
    </lineage>
</organism>
<keyword evidence="4" id="KW-1185">Reference proteome</keyword>
<sequence length="463" mass="50454">MRKSTFAGIIGLSLLASNALAQSESEFSYEGWTGHKRTNDPDNGCIMGKHVTKDIYFVVYANANEGFGFGVSVSSWDLQVGEEWSGSVTFDDHEPILLTGTVIEPEIVLFPGGAEEDSVAPLLSSSRHLRLSYGHSRFGLSLKGSSKALELLGDCAENRRNQSPHQVSEKQARTSPSLTSLPIKSGYYALTDGTCEEGFGPNTIYTDGKTLSWPSSGCRFEHISQTGQSTYEVKQTCGRNSDDIGTEQATYTVTNKTSFKMKSGTWEEKGNYCEPSTLPVVDRERVSPPIYAPSNLGLEPSSSSIVEDSNAIYQDRSVVLREQDNARGAEDVARSDASSNAQAGIKSSSGVEPTQYRNPADSVPRGNAITLSSDDEDAVKQLVGLHLRDETSARFRNFAAAEFPDGTYTVCGFVNSKNQFGAYAGYTLFYSNYRPDTKSFTYFMMANNENIAALCKLNGVVFQ</sequence>
<accession>A0A256FF70</accession>
<reference evidence="3 4" key="1">
    <citation type="submission" date="2017-07" db="EMBL/GenBank/DDBJ databases">
        <title>Phylogenetic study on the rhizospheric bacterium Ochrobactrum sp. A44.</title>
        <authorList>
            <person name="Krzyzanowska D.M."/>
            <person name="Ossowicki A."/>
            <person name="Rajewska M."/>
            <person name="Maciag T."/>
            <person name="Kaczynski Z."/>
            <person name="Czerwicka M."/>
            <person name="Jafra S."/>
        </authorList>
    </citation>
    <scope>NUCLEOTIDE SEQUENCE [LARGE SCALE GENOMIC DNA]</scope>
    <source>
        <strain evidence="3 4">DSM 7216</strain>
    </source>
</reference>
<dbReference type="Proteomes" id="UP000215590">
    <property type="component" value="Unassembled WGS sequence"/>
</dbReference>
<protein>
    <submittedName>
        <fullName evidence="3">Uncharacterized protein</fullName>
    </submittedName>
</protein>
<evidence type="ECO:0000313" key="3">
    <source>
        <dbReference type="EMBL" id="OYR13071.1"/>
    </source>
</evidence>